<organism evidence="1 2">
    <name type="scientific">Globodera rostochiensis</name>
    <name type="common">Golden nematode worm</name>
    <name type="synonym">Heterodera rostochiensis</name>
    <dbReference type="NCBI Taxonomy" id="31243"/>
    <lineage>
        <taxon>Eukaryota</taxon>
        <taxon>Metazoa</taxon>
        <taxon>Ecdysozoa</taxon>
        <taxon>Nematoda</taxon>
        <taxon>Chromadorea</taxon>
        <taxon>Rhabditida</taxon>
        <taxon>Tylenchina</taxon>
        <taxon>Tylenchomorpha</taxon>
        <taxon>Tylenchoidea</taxon>
        <taxon>Heteroderidae</taxon>
        <taxon>Heteroderinae</taxon>
        <taxon>Globodera</taxon>
    </lineage>
</organism>
<reference evidence="2" key="1">
    <citation type="submission" date="2022-11" db="UniProtKB">
        <authorList>
            <consortium name="WormBaseParasite"/>
        </authorList>
    </citation>
    <scope>IDENTIFICATION</scope>
</reference>
<sequence length="76" mass="8641">MCALRNWLATKKLRKRTGWQQTCALRNKSRQTQRIFARGERGKCKMGPEAFEDAPALKRAHCSSSHMAYARCAIAS</sequence>
<proteinExistence type="predicted"/>
<evidence type="ECO:0000313" key="2">
    <source>
        <dbReference type="WBParaSite" id="Gr19_v10_g2518.t1"/>
    </source>
</evidence>
<name>A0A914HPJ5_GLORO</name>
<protein>
    <submittedName>
        <fullName evidence="2">Uncharacterized protein</fullName>
    </submittedName>
</protein>
<accession>A0A914HPJ5</accession>
<keyword evidence="1" id="KW-1185">Reference proteome</keyword>
<dbReference type="Proteomes" id="UP000887572">
    <property type="component" value="Unplaced"/>
</dbReference>
<evidence type="ECO:0000313" key="1">
    <source>
        <dbReference type="Proteomes" id="UP000887572"/>
    </source>
</evidence>
<dbReference type="WBParaSite" id="Gr19_v10_g2518.t1">
    <property type="protein sequence ID" value="Gr19_v10_g2518.t1"/>
    <property type="gene ID" value="Gr19_v10_g2518"/>
</dbReference>
<dbReference type="AlphaFoldDB" id="A0A914HPJ5"/>